<dbReference type="PANTHER" id="PTHR23164">
    <property type="entry name" value="EARLY ENDOSOME ANTIGEN 1"/>
    <property type="match status" value="1"/>
</dbReference>
<keyword evidence="1" id="KW-0479">Metal-binding</keyword>
<name>A0ABR3PS39_9TREE</name>
<evidence type="ECO:0000256" key="3">
    <source>
        <dbReference type="ARBA" id="ARBA00022833"/>
    </source>
</evidence>
<dbReference type="Gene3D" id="3.30.40.10">
    <property type="entry name" value="Zinc/RING finger domain, C3HC4 (zinc finger)"/>
    <property type="match status" value="1"/>
</dbReference>
<keyword evidence="8" id="KW-1185">Reference proteome</keyword>
<dbReference type="PROSITE" id="PS50178">
    <property type="entry name" value="ZF_FYVE"/>
    <property type="match status" value="1"/>
</dbReference>
<dbReference type="Pfam" id="PF11464">
    <property type="entry name" value="Rbsn"/>
    <property type="match status" value="1"/>
</dbReference>
<dbReference type="InterPro" id="IPR013083">
    <property type="entry name" value="Znf_RING/FYVE/PHD"/>
</dbReference>
<dbReference type="GeneID" id="95989936"/>
<dbReference type="InterPro" id="IPR021565">
    <property type="entry name" value="Rbsn_Rab-bd"/>
</dbReference>
<evidence type="ECO:0000256" key="1">
    <source>
        <dbReference type="ARBA" id="ARBA00022723"/>
    </source>
</evidence>
<evidence type="ECO:0000256" key="4">
    <source>
        <dbReference type="PROSITE-ProRule" id="PRU00091"/>
    </source>
</evidence>
<proteinExistence type="predicted"/>
<feature type="region of interest" description="Disordered" evidence="5">
    <location>
        <begin position="293"/>
        <end position="317"/>
    </location>
</feature>
<feature type="compositionally biased region" description="Basic residues" evidence="5">
    <location>
        <begin position="202"/>
        <end position="212"/>
    </location>
</feature>
<dbReference type="InterPro" id="IPR000306">
    <property type="entry name" value="Znf_FYVE"/>
</dbReference>
<keyword evidence="7" id="KW-0645">Protease</keyword>
<evidence type="ECO:0000259" key="6">
    <source>
        <dbReference type="PROSITE" id="PS50178"/>
    </source>
</evidence>
<comment type="caution">
    <text evidence="7">The sequence shown here is derived from an EMBL/GenBank/DDBJ whole genome shotgun (WGS) entry which is preliminary data.</text>
</comment>
<evidence type="ECO:0000256" key="5">
    <source>
        <dbReference type="SAM" id="MobiDB-lite"/>
    </source>
</evidence>
<feature type="compositionally biased region" description="Polar residues" evidence="5">
    <location>
        <begin position="149"/>
        <end position="168"/>
    </location>
</feature>
<keyword evidence="7" id="KW-0121">Carboxypeptidase</keyword>
<feature type="compositionally biased region" description="Polar residues" evidence="5">
    <location>
        <begin position="303"/>
        <end position="314"/>
    </location>
</feature>
<dbReference type="InterPro" id="IPR011011">
    <property type="entry name" value="Znf_FYVE_PHD"/>
</dbReference>
<dbReference type="GO" id="GO:0004180">
    <property type="term" value="F:carboxypeptidase activity"/>
    <property type="evidence" value="ECO:0007669"/>
    <property type="project" value="UniProtKB-KW"/>
</dbReference>
<feature type="region of interest" description="Disordered" evidence="5">
    <location>
        <begin position="467"/>
        <end position="519"/>
    </location>
</feature>
<feature type="compositionally biased region" description="Low complexity" evidence="5">
    <location>
        <begin position="19"/>
        <end position="35"/>
    </location>
</feature>
<evidence type="ECO:0000313" key="8">
    <source>
        <dbReference type="Proteomes" id="UP001565368"/>
    </source>
</evidence>
<dbReference type="SUPFAM" id="SSF57903">
    <property type="entry name" value="FYVE/PHD zinc finger"/>
    <property type="match status" value="1"/>
</dbReference>
<gene>
    <name evidence="7" type="primary">PEP7</name>
    <name evidence="7" type="ORF">Q8F55_008893</name>
</gene>
<feature type="compositionally biased region" description="Polar residues" evidence="5">
    <location>
        <begin position="496"/>
        <end position="519"/>
    </location>
</feature>
<dbReference type="CDD" id="cd15737">
    <property type="entry name" value="FYVE2_Vac1p_like"/>
    <property type="match status" value="1"/>
</dbReference>
<evidence type="ECO:0000256" key="2">
    <source>
        <dbReference type="ARBA" id="ARBA00022771"/>
    </source>
</evidence>
<feature type="domain" description="FYVE-type" evidence="6">
    <location>
        <begin position="363"/>
        <end position="394"/>
    </location>
</feature>
<keyword evidence="3" id="KW-0862">Zinc</keyword>
<protein>
    <submittedName>
        <fullName evidence="7">Carboxypeptidase Y-deficient</fullName>
    </submittedName>
</protein>
<accession>A0ABR3PS39</accession>
<sequence length="741" mass="78902">MTRLALPSGSPARPEPQRQRSQSSASTGGAASLAAERATQWLSALAPRGEGRGREFITNTLSGVATVASTVGQEVNGFIAANAAARNGPQQGHSRPNSFSAASPPNGTMPVAYASRRDSGRSSSPPTTVNGRRIPQPANISRLGGGSATQGSALVTSPIASPTSSSFQHRAPQPVAPGHRTTPSQSSLAPPGGPAPGAGARSSRRGSSHAHSRTGSAGLSTSPALSGEVNPATAKVRQAGMPYKIGFQPSGVRNDRTSEFARNRKAFASERDKEEGRLGRRWAKLVDLHFNPAMQVRPPGMTPPQSSASSTNGGKKSLLSMDGALDSLKPREVWKGLKMAAGPNPEEARKRAAEQSIVKWEEDAEVKKCRICQASFTLSTRKHHCRLCGRIVCSLPPTPPALLAVQVQLFAPADPDAAANPATASSQAALPPGTRRDKCSLLLVADYKTGRGEEVDEGFVGWMTLDETETKNANGGETSPIRRAKKIPPEQRAHARQSSIASEGTSDSRSTTPLPQQPQEVQVKGVRVCRDCWGTVSRKQRMADLGRVSLFQRLYYALRATQSEVETLLPDFEEQLGALKQAMEPEEPSLELLDLHKQLLALLGQYDAIAKRISNLPCEDGGSQQTVQGAIARTAAVFLAKAMVTVQELPKLQRMVAAAKAKNMVVVESKLPDVLREEGVRDDEVENVAAALQPLLEQQAQLESFIAEANAQRKHDDSRALATALADIESEIARLTTNALK</sequence>
<feature type="region of interest" description="Disordered" evidence="5">
    <location>
        <begin position="1"/>
        <end position="35"/>
    </location>
</feature>
<dbReference type="SMART" id="SM00064">
    <property type="entry name" value="FYVE"/>
    <property type="match status" value="1"/>
</dbReference>
<dbReference type="Pfam" id="PF01363">
    <property type="entry name" value="FYVE"/>
    <property type="match status" value="1"/>
</dbReference>
<dbReference type="Proteomes" id="UP001565368">
    <property type="component" value="Unassembled WGS sequence"/>
</dbReference>
<evidence type="ECO:0000313" key="7">
    <source>
        <dbReference type="EMBL" id="KAL1405267.1"/>
    </source>
</evidence>
<dbReference type="RefSeq" id="XP_069205211.1">
    <property type="nucleotide sequence ID" value="XM_069357274.1"/>
</dbReference>
<reference evidence="7 8" key="1">
    <citation type="submission" date="2023-08" db="EMBL/GenBank/DDBJ databases">
        <title>Annotated Genome Sequence of Vanrija albida AlHP1.</title>
        <authorList>
            <person name="Herzog R."/>
        </authorList>
    </citation>
    <scope>NUCLEOTIDE SEQUENCE [LARGE SCALE GENOMIC DNA]</scope>
    <source>
        <strain evidence="7 8">AlHP1</strain>
    </source>
</reference>
<feature type="compositionally biased region" description="Polar residues" evidence="5">
    <location>
        <begin position="88"/>
        <end position="106"/>
    </location>
</feature>
<dbReference type="InterPro" id="IPR017455">
    <property type="entry name" value="Znf_FYVE-rel"/>
</dbReference>
<keyword evidence="7" id="KW-0378">Hydrolase</keyword>
<dbReference type="PANTHER" id="PTHR23164:SF30">
    <property type="entry name" value="EARLY ENDOSOME ANTIGEN 1"/>
    <property type="match status" value="1"/>
</dbReference>
<dbReference type="InterPro" id="IPR036531">
    <property type="entry name" value="Rbsn_Rab-bd_sf"/>
</dbReference>
<keyword evidence="2 4" id="KW-0863">Zinc-finger</keyword>
<dbReference type="SUPFAM" id="SSF140125">
    <property type="entry name" value="Rabenosyn-5 Rab-binding domain-like"/>
    <property type="match status" value="1"/>
</dbReference>
<dbReference type="EMBL" id="JBBXJM010000007">
    <property type="protein sequence ID" value="KAL1405267.1"/>
    <property type="molecule type" value="Genomic_DNA"/>
</dbReference>
<feature type="region of interest" description="Disordered" evidence="5">
    <location>
        <begin position="86"/>
        <end position="231"/>
    </location>
</feature>
<organism evidence="7 8">
    <name type="scientific">Vanrija albida</name>
    <dbReference type="NCBI Taxonomy" id="181172"/>
    <lineage>
        <taxon>Eukaryota</taxon>
        <taxon>Fungi</taxon>
        <taxon>Dikarya</taxon>
        <taxon>Basidiomycota</taxon>
        <taxon>Agaricomycotina</taxon>
        <taxon>Tremellomycetes</taxon>
        <taxon>Trichosporonales</taxon>
        <taxon>Trichosporonaceae</taxon>
        <taxon>Vanrija</taxon>
    </lineage>
</organism>